<dbReference type="NCBIfam" id="TIGR01251">
    <property type="entry name" value="ribP_PPkin"/>
    <property type="match status" value="1"/>
</dbReference>
<dbReference type="GO" id="GO:0016301">
    <property type="term" value="F:kinase activity"/>
    <property type="evidence" value="ECO:0007669"/>
    <property type="project" value="UniProtKB-KW"/>
</dbReference>
<evidence type="ECO:0000259" key="11">
    <source>
        <dbReference type="Pfam" id="PF13793"/>
    </source>
</evidence>
<evidence type="ECO:0000256" key="7">
    <source>
        <dbReference type="ARBA" id="ARBA00022840"/>
    </source>
</evidence>
<dbReference type="EC" id="2.7.6.1" evidence="1"/>
<evidence type="ECO:0000256" key="6">
    <source>
        <dbReference type="ARBA" id="ARBA00022777"/>
    </source>
</evidence>
<dbReference type="GO" id="GO:0002189">
    <property type="term" value="C:ribose phosphate diphosphokinase complex"/>
    <property type="evidence" value="ECO:0007669"/>
    <property type="project" value="TreeGrafter"/>
</dbReference>
<comment type="caution">
    <text evidence="12">The sequence shown here is derived from an EMBL/GenBank/DDBJ whole genome shotgun (WGS) entry which is preliminary data.</text>
</comment>
<protein>
    <recommendedName>
        <fullName evidence="1">ribose-phosphate diphosphokinase</fullName>
        <ecNumber evidence="1">2.7.6.1</ecNumber>
    </recommendedName>
</protein>
<dbReference type="FunFam" id="3.40.50.2020:FF:000007">
    <property type="entry name" value="Ribose-phosphate pyrophosphokinase"/>
    <property type="match status" value="1"/>
</dbReference>
<comment type="catalytic activity">
    <reaction evidence="9">
        <text>D-ribose 5-phosphate + ATP = 5-phospho-alpha-D-ribose 1-diphosphate + AMP + H(+)</text>
        <dbReference type="Rhea" id="RHEA:15609"/>
        <dbReference type="ChEBI" id="CHEBI:15378"/>
        <dbReference type="ChEBI" id="CHEBI:30616"/>
        <dbReference type="ChEBI" id="CHEBI:58017"/>
        <dbReference type="ChEBI" id="CHEBI:78346"/>
        <dbReference type="ChEBI" id="CHEBI:456215"/>
        <dbReference type="EC" id="2.7.6.1"/>
    </reaction>
</comment>
<keyword evidence="4" id="KW-0545">Nucleotide biosynthesis</keyword>
<feature type="domain" description="Ribose-phosphate pyrophosphokinase N-terminal" evidence="11">
    <location>
        <begin position="5"/>
        <end position="120"/>
    </location>
</feature>
<proteinExistence type="predicted"/>
<evidence type="ECO:0000256" key="9">
    <source>
        <dbReference type="ARBA" id="ARBA00049535"/>
    </source>
</evidence>
<keyword evidence="7" id="KW-0067">ATP-binding</keyword>
<evidence type="ECO:0000256" key="5">
    <source>
        <dbReference type="ARBA" id="ARBA00022741"/>
    </source>
</evidence>
<dbReference type="GO" id="GO:0000287">
    <property type="term" value="F:magnesium ion binding"/>
    <property type="evidence" value="ECO:0007669"/>
    <property type="project" value="InterPro"/>
</dbReference>
<dbReference type="GO" id="GO:0006164">
    <property type="term" value="P:purine nucleotide biosynthetic process"/>
    <property type="evidence" value="ECO:0007669"/>
    <property type="project" value="TreeGrafter"/>
</dbReference>
<dbReference type="eggNOG" id="COG0462">
    <property type="taxonomic scope" value="Bacteria"/>
</dbReference>
<evidence type="ECO:0000256" key="3">
    <source>
        <dbReference type="ARBA" id="ARBA00022723"/>
    </source>
</evidence>
<dbReference type="PANTHER" id="PTHR10210:SF32">
    <property type="entry name" value="RIBOSE-PHOSPHATE PYROPHOSPHOKINASE 2"/>
    <property type="match status" value="1"/>
</dbReference>
<dbReference type="STRING" id="1184609.KILIM_006_00020"/>
<dbReference type="NCBIfam" id="NF002320">
    <property type="entry name" value="PRK01259.1"/>
    <property type="match status" value="1"/>
</dbReference>
<organism evidence="12 13">
    <name type="scientific">Kineosphaera limosa NBRC 100340</name>
    <dbReference type="NCBI Taxonomy" id="1184609"/>
    <lineage>
        <taxon>Bacteria</taxon>
        <taxon>Bacillati</taxon>
        <taxon>Actinomycetota</taxon>
        <taxon>Actinomycetes</taxon>
        <taxon>Micrococcales</taxon>
        <taxon>Dermatophilaceae</taxon>
        <taxon>Kineosphaera</taxon>
    </lineage>
</organism>
<dbReference type="GO" id="GO:0006015">
    <property type="term" value="P:5-phosphoribose 1-diphosphate biosynthetic process"/>
    <property type="evidence" value="ECO:0007669"/>
    <property type="project" value="TreeGrafter"/>
</dbReference>
<dbReference type="PANTHER" id="PTHR10210">
    <property type="entry name" value="RIBOSE-PHOSPHATE DIPHOSPHOKINASE FAMILY MEMBER"/>
    <property type="match status" value="1"/>
</dbReference>
<dbReference type="SMART" id="SM01400">
    <property type="entry name" value="Pribosyltran_N"/>
    <property type="match status" value="1"/>
</dbReference>
<keyword evidence="2" id="KW-0808">Transferase</keyword>
<dbReference type="Proteomes" id="UP000008366">
    <property type="component" value="Unassembled WGS sequence"/>
</dbReference>
<keyword evidence="13" id="KW-1185">Reference proteome</keyword>
<dbReference type="Pfam" id="PF13793">
    <property type="entry name" value="Pribosyltran_N"/>
    <property type="match status" value="1"/>
</dbReference>
<keyword evidence="3" id="KW-0479">Metal-binding</keyword>
<dbReference type="GO" id="GO:0005524">
    <property type="term" value="F:ATP binding"/>
    <property type="evidence" value="ECO:0007669"/>
    <property type="project" value="UniProtKB-KW"/>
</dbReference>
<reference evidence="12 13" key="1">
    <citation type="submission" date="2012-08" db="EMBL/GenBank/DDBJ databases">
        <title>Whole genome shotgun sequence of Kineosphaera limosa NBRC 100340.</title>
        <authorList>
            <person name="Yoshida I."/>
            <person name="Isaki S."/>
            <person name="Hosoyama A."/>
            <person name="Tsuchikane K."/>
            <person name="Katsumata H."/>
            <person name="Ando Y."/>
            <person name="Ohji S."/>
            <person name="Hamada M."/>
            <person name="Tamura T."/>
            <person name="Yamazoe A."/>
            <person name="Yamazaki S."/>
            <person name="Fujita N."/>
        </authorList>
    </citation>
    <scope>NUCLEOTIDE SEQUENCE [LARGE SCALE GENOMIC DNA]</scope>
    <source>
        <strain evidence="12 13">NBRC 100340</strain>
    </source>
</reference>
<dbReference type="AlphaFoldDB" id="K6VEB2"/>
<sequence length="407" mass="42302">MRDVIVFSGNAHRALARRICEQLGVPLSPADITRFSNDCLQVQLGSNCRQRDVYLVQPLVPPTQDHLMELLLMIDAARGASASQITAVIPHYAYARSDKKDASRISLGGRLVADLLVTAGVDRVLTMALHAPQVHGFFSVPVDHLTAIGVLADHFRGRDLSNHVVVSPDLGNAKTATQFARLLDLPVAAGNKQRLADDRVEIDSIVGDVAGKSAIVLDDEIATGGSMVGLLDKLGEAGCPSASVACTHGLFAGSAPQRLQGHPLVSEVVTTDTVPAPADWPQLRTRSVAGLFAEAIARIHIGESVSSLFDGVDPRHAPPQLSLQFADTASEQSVQGAPSVPSVLGGMLGGPAPLVGPDGTELRLADLEAAGPQLSQPVLVSADGDGPAVAASESASVSSAVTTAARR</sequence>
<evidence type="ECO:0000256" key="10">
    <source>
        <dbReference type="SAM" id="MobiDB-lite"/>
    </source>
</evidence>
<feature type="region of interest" description="Disordered" evidence="10">
    <location>
        <begin position="378"/>
        <end position="407"/>
    </location>
</feature>
<dbReference type="Pfam" id="PF14572">
    <property type="entry name" value="Pribosyl_synth"/>
    <property type="match status" value="1"/>
</dbReference>
<dbReference type="InterPro" id="IPR029099">
    <property type="entry name" value="Pribosyltran_N"/>
</dbReference>
<evidence type="ECO:0000256" key="1">
    <source>
        <dbReference type="ARBA" id="ARBA00013247"/>
    </source>
</evidence>
<dbReference type="GO" id="GO:0004749">
    <property type="term" value="F:ribose phosphate diphosphokinase activity"/>
    <property type="evidence" value="ECO:0007669"/>
    <property type="project" value="UniProtKB-EC"/>
</dbReference>
<dbReference type="EMBL" id="BAHD01000006">
    <property type="protein sequence ID" value="GAB94548.1"/>
    <property type="molecule type" value="Genomic_DNA"/>
</dbReference>
<feature type="compositionally biased region" description="Low complexity" evidence="10">
    <location>
        <begin position="388"/>
        <end position="407"/>
    </location>
</feature>
<evidence type="ECO:0000313" key="13">
    <source>
        <dbReference type="Proteomes" id="UP000008366"/>
    </source>
</evidence>
<keyword evidence="6 12" id="KW-0418">Kinase</keyword>
<dbReference type="InterPro" id="IPR029057">
    <property type="entry name" value="PRTase-like"/>
</dbReference>
<dbReference type="CDD" id="cd06223">
    <property type="entry name" value="PRTases_typeI"/>
    <property type="match status" value="1"/>
</dbReference>
<dbReference type="InterPro" id="IPR000836">
    <property type="entry name" value="PRTase_dom"/>
</dbReference>
<dbReference type="Gene3D" id="3.40.50.2020">
    <property type="match status" value="2"/>
</dbReference>
<evidence type="ECO:0000256" key="4">
    <source>
        <dbReference type="ARBA" id="ARBA00022727"/>
    </source>
</evidence>
<dbReference type="GO" id="GO:0005737">
    <property type="term" value="C:cytoplasm"/>
    <property type="evidence" value="ECO:0007669"/>
    <property type="project" value="TreeGrafter"/>
</dbReference>
<dbReference type="SUPFAM" id="SSF53271">
    <property type="entry name" value="PRTase-like"/>
    <property type="match status" value="2"/>
</dbReference>
<gene>
    <name evidence="12" type="primary">prs</name>
    <name evidence="12" type="ORF">KILIM_006_00020</name>
</gene>
<evidence type="ECO:0000313" key="12">
    <source>
        <dbReference type="EMBL" id="GAB94548.1"/>
    </source>
</evidence>
<accession>K6VEB2</accession>
<name>K6VEB2_9MICO</name>
<dbReference type="InterPro" id="IPR005946">
    <property type="entry name" value="Rib-P_diPkinase"/>
</dbReference>
<keyword evidence="5" id="KW-0547">Nucleotide-binding</keyword>
<evidence type="ECO:0000256" key="8">
    <source>
        <dbReference type="ARBA" id="ARBA00022842"/>
    </source>
</evidence>
<evidence type="ECO:0000256" key="2">
    <source>
        <dbReference type="ARBA" id="ARBA00022679"/>
    </source>
</evidence>
<keyword evidence="8" id="KW-0460">Magnesium</keyword>